<protein>
    <recommendedName>
        <fullName evidence="7">Palmitoyltransferase</fullName>
        <ecNumber evidence="7">2.3.1.225</ecNumber>
    </recommendedName>
</protein>
<dbReference type="EC" id="2.3.1.225" evidence="7"/>
<feature type="transmembrane region" description="Helical" evidence="7">
    <location>
        <begin position="211"/>
        <end position="232"/>
    </location>
</feature>
<comment type="domain">
    <text evidence="7">The DHHC domain is required for palmitoyltransferase activity.</text>
</comment>
<dbReference type="PROSITE" id="PS50216">
    <property type="entry name" value="DHHC"/>
    <property type="match status" value="1"/>
</dbReference>
<evidence type="ECO:0000256" key="5">
    <source>
        <dbReference type="ARBA" id="ARBA00023136"/>
    </source>
</evidence>
<name>C1L4N0_SCHJA</name>
<dbReference type="InterPro" id="IPR039859">
    <property type="entry name" value="PFA4/ZDH16/20/ERF2-like"/>
</dbReference>
<dbReference type="InterPro" id="IPR001594">
    <property type="entry name" value="Palmitoyltrfase_DHHC"/>
</dbReference>
<feature type="transmembrane region" description="Helical" evidence="7">
    <location>
        <begin position="181"/>
        <end position="204"/>
    </location>
</feature>
<evidence type="ECO:0000256" key="6">
    <source>
        <dbReference type="ARBA" id="ARBA00023315"/>
    </source>
</evidence>
<dbReference type="PANTHER" id="PTHR12246">
    <property type="entry name" value="PALMITOYLTRANSFERASE ZDHHC16"/>
    <property type="match status" value="1"/>
</dbReference>
<reference evidence="9" key="2">
    <citation type="submission" date="2009-03" db="EMBL/GenBank/DDBJ databases">
        <authorList>
            <person name="Gang L."/>
        </authorList>
    </citation>
    <scope>NUCLEOTIDE SEQUENCE</scope>
    <source>
        <strain evidence="9">Anhui</strain>
    </source>
</reference>
<feature type="transmembrane region" description="Helical" evidence="7">
    <location>
        <begin position="34"/>
        <end position="59"/>
    </location>
</feature>
<sequence length="350" mass="40221">MPGLRKSCLLFSRIIPSIRLFATAIPKSRVVKSFLARSLLAIYASHLLMFQLCLVLPYLLSSGKHLIYCILMLIYGCFCWSVTKCISRDPSIRGLLLSSKSKLDWTYCLTCQTLRPPRAHHCFDCSVCILRRDHHCTILGQCIGHANWRYFCNTLLYGMLGCAFMSYYNLMLIFYSDYLPIIWSFSYRLLCIIAPPGIMWLAGYLTFLQSVIFLTTSLSTLTACLLFVFIIYELNLMLTNQTMFERTFKSFDQFHYNSTSCSGNNDFINNVKNYPGVEKTSNITRNTSLHHEKHQQSINNSSSIYDVGYLNNVKQYLGERWILAILCPFINSQLTTDGLSFPTSDSIKFK</sequence>
<organism evidence="9">
    <name type="scientific">Schistosoma japonicum</name>
    <name type="common">Blood fluke</name>
    <dbReference type="NCBI Taxonomy" id="6182"/>
    <lineage>
        <taxon>Eukaryota</taxon>
        <taxon>Metazoa</taxon>
        <taxon>Spiralia</taxon>
        <taxon>Lophotrochozoa</taxon>
        <taxon>Platyhelminthes</taxon>
        <taxon>Trematoda</taxon>
        <taxon>Digenea</taxon>
        <taxon>Strigeidida</taxon>
        <taxon>Schistosomatoidea</taxon>
        <taxon>Schistosomatidae</taxon>
        <taxon>Schistosoma</taxon>
    </lineage>
</organism>
<feature type="transmembrane region" description="Helical" evidence="7">
    <location>
        <begin position="155"/>
        <end position="175"/>
    </location>
</feature>
<dbReference type="Pfam" id="PF01529">
    <property type="entry name" value="DHHC"/>
    <property type="match status" value="1"/>
</dbReference>
<feature type="transmembrane region" description="Helical" evidence="7">
    <location>
        <begin position="65"/>
        <end position="83"/>
    </location>
</feature>
<reference evidence="9" key="1">
    <citation type="journal article" date="2009" name="Nature">
        <title>The Schistosoma japonicum genome reveals features of host-parasite interplay.</title>
        <authorList>
            <person name="Liu F."/>
            <person name="Zhou Y."/>
            <person name="Wang Z.Q."/>
            <person name="Lu G."/>
            <person name="Zheng H."/>
            <person name="Brindley P.J."/>
            <person name="McManus D.P."/>
            <person name="Blair D."/>
            <person name="Zhang Q.H."/>
            <person name="Zhong Y."/>
            <person name="Wang S."/>
            <person name="Han Z.G."/>
            <person name="Chen Z."/>
        </authorList>
    </citation>
    <scope>NUCLEOTIDE SEQUENCE</scope>
    <source>
        <strain evidence="9">Anhui</strain>
    </source>
</reference>
<proteinExistence type="evidence at transcript level"/>
<comment type="catalytic activity">
    <reaction evidence="7">
        <text>L-cysteinyl-[protein] + hexadecanoyl-CoA = S-hexadecanoyl-L-cysteinyl-[protein] + CoA</text>
        <dbReference type="Rhea" id="RHEA:36683"/>
        <dbReference type="Rhea" id="RHEA-COMP:10131"/>
        <dbReference type="Rhea" id="RHEA-COMP:11032"/>
        <dbReference type="ChEBI" id="CHEBI:29950"/>
        <dbReference type="ChEBI" id="CHEBI:57287"/>
        <dbReference type="ChEBI" id="CHEBI:57379"/>
        <dbReference type="ChEBI" id="CHEBI:74151"/>
        <dbReference type="EC" id="2.3.1.225"/>
    </reaction>
</comment>
<evidence type="ECO:0000256" key="3">
    <source>
        <dbReference type="ARBA" id="ARBA00022692"/>
    </source>
</evidence>
<comment type="subcellular location">
    <subcellularLocation>
        <location evidence="1">Membrane</location>
        <topology evidence="1">Multi-pass membrane protein</topology>
    </subcellularLocation>
</comment>
<keyword evidence="4 7" id="KW-1133">Transmembrane helix</keyword>
<keyword evidence="5 7" id="KW-0472">Membrane</keyword>
<evidence type="ECO:0000256" key="2">
    <source>
        <dbReference type="ARBA" id="ARBA00022679"/>
    </source>
</evidence>
<feature type="domain" description="Palmitoyltransferase DHHC" evidence="8">
    <location>
        <begin position="105"/>
        <end position="247"/>
    </location>
</feature>
<evidence type="ECO:0000256" key="7">
    <source>
        <dbReference type="RuleBase" id="RU079119"/>
    </source>
</evidence>
<dbReference type="EMBL" id="FN313924">
    <property type="protein sequence ID" value="CAX69658.1"/>
    <property type="molecule type" value="mRNA"/>
</dbReference>
<keyword evidence="3 7" id="KW-0812">Transmembrane</keyword>
<keyword evidence="2 7" id="KW-0808">Transferase</keyword>
<evidence type="ECO:0000256" key="4">
    <source>
        <dbReference type="ARBA" id="ARBA00022989"/>
    </source>
</evidence>
<evidence type="ECO:0000256" key="1">
    <source>
        <dbReference type="ARBA" id="ARBA00004141"/>
    </source>
</evidence>
<comment type="similarity">
    <text evidence="7">Belongs to the DHHC palmitoyltransferase family.</text>
</comment>
<accession>C1L4N0</accession>
<evidence type="ECO:0000259" key="8">
    <source>
        <dbReference type="Pfam" id="PF01529"/>
    </source>
</evidence>
<dbReference type="GO" id="GO:0016020">
    <property type="term" value="C:membrane"/>
    <property type="evidence" value="ECO:0007669"/>
    <property type="project" value="UniProtKB-SubCell"/>
</dbReference>
<dbReference type="AlphaFoldDB" id="C1L4N0"/>
<keyword evidence="6 7" id="KW-0012">Acyltransferase</keyword>
<evidence type="ECO:0000313" key="9">
    <source>
        <dbReference type="EMBL" id="CAX69658.1"/>
    </source>
</evidence>
<dbReference type="GO" id="GO:0019706">
    <property type="term" value="F:protein-cysteine S-palmitoyltransferase activity"/>
    <property type="evidence" value="ECO:0007669"/>
    <property type="project" value="UniProtKB-EC"/>
</dbReference>